<comment type="caution">
    <text evidence="1">The sequence shown here is derived from an EMBL/GenBank/DDBJ whole genome shotgun (WGS) entry which is preliminary data.</text>
</comment>
<reference evidence="1 2" key="1">
    <citation type="submission" date="2023-02" db="EMBL/GenBank/DDBJ databases">
        <title>LHISI_Scaffold_Assembly.</title>
        <authorList>
            <person name="Stuart O.P."/>
            <person name="Cleave R."/>
            <person name="Magrath M.J.L."/>
            <person name="Mikheyev A.S."/>
        </authorList>
    </citation>
    <scope>NUCLEOTIDE SEQUENCE [LARGE SCALE GENOMIC DNA]</scope>
    <source>
        <strain evidence="1">Daus_M_001</strain>
        <tissue evidence="1">Leg muscle</tissue>
    </source>
</reference>
<accession>A0ABQ9GP98</accession>
<sequence>MAAVIRDAELLHFEQVQLFKRLHHFRTTSLYCAPIGCFQSGEIWPGEAGDLRENPPTSGIVRHDSHMLKSESGSPRWEASDLTITSPRPPNKLRFFVFVFQSLFLLLPNCDAPCVRLEQQCIDAGVASAKVDNSRTTGSEGRMSAKLNEVDVLVLKIVGKDSPVISGLGVPSSFEKDSADVSMYHRVCYQKHFNLRHVPIHIPVILKPIMSTNCQTVNRMISMPININCLILSWCINFNKCTIYGPTYHWHSSNLMELLACILYITRPLNYGLRLTDTCCQSMIDDLTGSRVTELGDAYLTRHGTGASEPKGDTGTHIKRRIATMREALNYRASLLSNRRRLESRPVAAVTNQVALGPGRRSVFEAAGRRTSHAIR</sequence>
<organism evidence="1 2">
    <name type="scientific">Dryococelus australis</name>
    <dbReference type="NCBI Taxonomy" id="614101"/>
    <lineage>
        <taxon>Eukaryota</taxon>
        <taxon>Metazoa</taxon>
        <taxon>Ecdysozoa</taxon>
        <taxon>Arthropoda</taxon>
        <taxon>Hexapoda</taxon>
        <taxon>Insecta</taxon>
        <taxon>Pterygota</taxon>
        <taxon>Neoptera</taxon>
        <taxon>Polyneoptera</taxon>
        <taxon>Phasmatodea</taxon>
        <taxon>Verophasmatodea</taxon>
        <taxon>Anareolatae</taxon>
        <taxon>Phasmatidae</taxon>
        <taxon>Eurycanthinae</taxon>
        <taxon>Dryococelus</taxon>
    </lineage>
</organism>
<dbReference type="EMBL" id="JARBHB010000010">
    <property type="protein sequence ID" value="KAJ8873838.1"/>
    <property type="molecule type" value="Genomic_DNA"/>
</dbReference>
<keyword evidence="2" id="KW-1185">Reference proteome</keyword>
<proteinExistence type="predicted"/>
<protein>
    <submittedName>
        <fullName evidence="1">Uncharacterized protein</fullName>
    </submittedName>
</protein>
<gene>
    <name evidence="1" type="ORF">PR048_024674</name>
</gene>
<evidence type="ECO:0000313" key="2">
    <source>
        <dbReference type="Proteomes" id="UP001159363"/>
    </source>
</evidence>
<name>A0ABQ9GP98_9NEOP</name>
<dbReference type="Proteomes" id="UP001159363">
    <property type="component" value="Chromosome 9"/>
</dbReference>
<evidence type="ECO:0000313" key="1">
    <source>
        <dbReference type="EMBL" id="KAJ8873838.1"/>
    </source>
</evidence>